<dbReference type="InterPro" id="IPR043519">
    <property type="entry name" value="NT_sf"/>
</dbReference>
<dbReference type="Gene3D" id="3.30.460.10">
    <property type="entry name" value="Beta Polymerase, domain 2"/>
    <property type="match status" value="1"/>
</dbReference>
<keyword evidence="5" id="KW-0819">tRNA processing</keyword>
<keyword evidence="9" id="KW-0460">Magnesium</keyword>
<evidence type="ECO:0000256" key="3">
    <source>
        <dbReference type="ARBA" id="ARBA00022555"/>
    </source>
</evidence>
<dbReference type="GO" id="GO:0000166">
    <property type="term" value="F:nucleotide binding"/>
    <property type="evidence" value="ECO:0007669"/>
    <property type="project" value="UniProtKB-KW"/>
</dbReference>
<keyword evidence="14" id="KW-1185">Reference proteome</keyword>
<dbReference type="AlphaFoldDB" id="A0A1M4TAB1"/>
<dbReference type="Gene3D" id="1.10.3090.10">
    <property type="entry name" value="cca-adding enzyme, domain 2"/>
    <property type="match status" value="1"/>
</dbReference>
<organism evidence="13 14">
    <name type="scientific">Caloramator proteoclasticus DSM 10124</name>
    <dbReference type="NCBI Taxonomy" id="1121262"/>
    <lineage>
        <taxon>Bacteria</taxon>
        <taxon>Bacillati</taxon>
        <taxon>Bacillota</taxon>
        <taxon>Clostridia</taxon>
        <taxon>Eubacteriales</taxon>
        <taxon>Clostridiaceae</taxon>
        <taxon>Caloramator</taxon>
    </lineage>
</organism>
<evidence type="ECO:0000256" key="1">
    <source>
        <dbReference type="ARBA" id="ARBA00001946"/>
    </source>
</evidence>
<dbReference type="PANTHER" id="PTHR47788:SF1">
    <property type="entry name" value="A-ADDING TRNA NUCLEOTIDYLTRANSFERASE"/>
    <property type="match status" value="1"/>
</dbReference>
<dbReference type="PANTHER" id="PTHR47788">
    <property type="entry name" value="POLYA POLYMERASE"/>
    <property type="match status" value="1"/>
</dbReference>
<keyword evidence="7" id="KW-0479">Metal-binding</keyword>
<dbReference type="EMBL" id="FQVG01000004">
    <property type="protein sequence ID" value="SHE41436.1"/>
    <property type="molecule type" value="Genomic_DNA"/>
</dbReference>
<evidence type="ECO:0000256" key="9">
    <source>
        <dbReference type="ARBA" id="ARBA00022842"/>
    </source>
</evidence>
<evidence type="ECO:0000256" key="2">
    <source>
        <dbReference type="ARBA" id="ARBA00007265"/>
    </source>
</evidence>
<accession>A0A1M4TAB1</accession>
<dbReference type="SUPFAM" id="SSF81891">
    <property type="entry name" value="Poly A polymerase C-terminal region-like"/>
    <property type="match status" value="1"/>
</dbReference>
<dbReference type="GO" id="GO:0008033">
    <property type="term" value="P:tRNA processing"/>
    <property type="evidence" value="ECO:0007669"/>
    <property type="project" value="UniProtKB-KW"/>
</dbReference>
<evidence type="ECO:0000256" key="8">
    <source>
        <dbReference type="ARBA" id="ARBA00022741"/>
    </source>
</evidence>
<keyword evidence="6" id="KW-0548">Nucleotidyltransferase</keyword>
<reference evidence="14" key="1">
    <citation type="submission" date="2016-11" db="EMBL/GenBank/DDBJ databases">
        <authorList>
            <person name="Varghese N."/>
            <person name="Submissions S."/>
        </authorList>
    </citation>
    <scope>NUCLEOTIDE SEQUENCE [LARGE SCALE GENOMIC DNA]</scope>
    <source>
        <strain evidence="14">DSM 10124</strain>
    </source>
</reference>
<dbReference type="GO" id="GO:0016779">
    <property type="term" value="F:nucleotidyltransferase activity"/>
    <property type="evidence" value="ECO:0007669"/>
    <property type="project" value="UniProtKB-KW"/>
</dbReference>
<evidence type="ECO:0000259" key="12">
    <source>
        <dbReference type="Pfam" id="PF01743"/>
    </source>
</evidence>
<protein>
    <submittedName>
        <fullName evidence="13">Poly(A) polymerase</fullName>
    </submittedName>
</protein>
<evidence type="ECO:0000256" key="5">
    <source>
        <dbReference type="ARBA" id="ARBA00022694"/>
    </source>
</evidence>
<dbReference type="Pfam" id="PF01743">
    <property type="entry name" value="PolyA_pol"/>
    <property type="match status" value="1"/>
</dbReference>
<comment type="cofactor">
    <cofactor evidence="1">
        <name>Mg(2+)</name>
        <dbReference type="ChEBI" id="CHEBI:18420"/>
    </cofactor>
</comment>
<comment type="similarity">
    <text evidence="2 11">Belongs to the tRNA nucleotidyltransferase/poly(A) polymerase family.</text>
</comment>
<gene>
    <name evidence="13" type="ORF">SAMN02746091_00329</name>
</gene>
<dbReference type="GO" id="GO:0046872">
    <property type="term" value="F:metal ion binding"/>
    <property type="evidence" value="ECO:0007669"/>
    <property type="project" value="UniProtKB-KW"/>
</dbReference>
<keyword evidence="4 11" id="KW-0808">Transferase</keyword>
<keyword evidence="8" id="KW-0547">Nucleotide-binding</keyword>
<dbReference type="InterPro" id="IPR052390">
    <property type="entry name" value="tRNA_nt/polyA_polymerase"/>
</dbReference>
<name>A0A1M4TAB1_9CLOT</name>
<dbReference type="Proteomes" id="UP000184423">
    <property type="component" value="Unassembled WGS sequence"/>
</dbReference>
<evidence type="ECO:0000256" key="4">
    <source>
        <dbReference type="ARBA" id="ARBA00022679"/>
    </source>
</evidence>
<dbReference type="RefSeq" id="WP_073247732.1">
    <property type="nucleotide sequence ID" value="NZ_FQVG01000004.1"/>
</dbReference>
<feature type="domain" description="Poly A polymerase head" evidence="12">
    <location>
        <begin position="20"/>
        <end position="145"/>
    </location>
</feature>
<evidence type="ECO:0000256" key="7">
    <source>
        <dbReference type="ARBA" id="ARBA00022723"/>
    </source>
</evidence>
<proteinExistence type="inferred from homology"/>
<dbReference type="InterPro" id="IPR002646">
    <property type="entry name" value="PolA_pol_head_dom"/>
</dbReference>
<evidence type="ECO:0000256" key="10">
    <source>
        <dbReference type="ARBA" id="ARBA00022884"/>
    </source>
</evidence>
<dbReference type="SUPFAM" id="SSF81301">
    <property type="entry name" value="Nucleotidyltransferase"/>
    <property type="match status" value="1"/>
</dbReference>
<dbReference type="GO" id="GO:0000049">
    <property type="term" value="F:tRNA binding"/>
    <property type="evidence" value="ECO:0007669"/>
    <property type="project" value="UniProtKB-KW"/>
</dbReference>
<keyword evidence="3" id="KW-0820">tRNA-binding</keyword>
<evidence type="ECO:0000256" key="6">
    <source>
        <dbReference type="ARBA" id="ARBA00022695"/>
    </source>
</evidence>
<evidence type="ECO:0000313" key="13">
    <source>
        <dbReference type="EMBL" id="SHE41436.1"/>
    </source>
</evidence>
<sequence length="366" mass="43747">MYDNVVRKIIEILKEYKIEFYLVGGAVRDLIIGIDPIDYDFVAQVDRKKHLEISRNISKKLNCEFIYNKHYCTSKFIIDGEDIDFVMARQETYDGIASTPLVKEGTLYEDLKRRDFTINTIAYDILNDKFIDYFNGINDIKNKKIVVLHSKSFRDDPTRFFRGIKYASRLNFNFCNYTYDLMRECVENKYFDYLPISRIRREIDDLLKIDDYKVVITLFIYFDFFNEYFNSSIDINIPIGNFKLLESEEKYICLFFKNNEETLEIIKNRLSLSKNFIQKCLKLRELNGILKYDDYDIYRYLVLNKKQFNSALLLNCFRDKRIENFIKNINYKIDNDKILNVNPRDRSDYIVNATVQHLIDLGGKNV</sequence>
<keyword evidence="10 11" id="KW-0694">RNA-binding</keyword>
<evidence type="ECO:0000313" key="14">
    <source>
        <dbReference type="Proteomes" id="UP000184423"/>
    </source>
</evidence>
<evidence type="ECO:0000256" key="11">
    <source>
        <dbReference type="RuleBase" id="RU003953"/>
    </source>
</evidence>
<dbReference type="CDD" id="cd05398">
    <property type="entry name" value="NT_ClassII-CCAase"/>
    <property type="match status" value="1"/>
</dbReference>